<dbReference type="Proteomes" id="UP000006310">
    <property type="component" value="Chromosome 5"/>
</dbReference>
<dbReference type="OrthoDB" id="3979149at2759"/>
<proteinExistence type="predicted"/>
<dbReference type="KEGG" id="kng:KNAG_0E01360"/>
<dbReference type="EMBL" id="HE978318">
    <property type="protein sequence ID" value="CCK70402.1"/>
    <property type="molecule type" value="Genomic_DNA"/>
</dbReference>
<keyword evidence="3" id="KW-1185">Reference proteome</keyword>
<evidence type="ECO:0000313" key="2">
    <source>
        <dbReference type="EMBL" id="CCK70402.1"/>
    </source>
</evidence>
<protein>
    <recommendedName>
        <fullName evidence="4">Ceramide synthase subunit LIP1</fullName>
    </recommendedName>
</protein>
<feature type="transmembrane region" description="Helical" evidence="1">
    <location>
        <begin position="20"/>
        <end position="40"/>
    </location>
</feature>
<evidence type="ECO:0000313" key="3">
    <source>
        <dbReference type="Proteomes" id="UP000006310"/>
    </source>
</evidence>
<keyword evidence="1" id="KW-1133">Transmembrane helix</keyword>
<dbReference type="RefSeq" id="XP_022464648.1">
    <property type="nucleotide sequence ID" value="XM_022608121.1"/>
</dbReference>
<organism evidence="2 3">
    <name type="scientific">Huiozyma naganishii (strain ATCC MYA-139 / BCRC 22969 / CBS 8797 / KCTC 17520 / NBRC 10181 / NCYC 3082 / Yp74L-3)</name>
    <name type="common">Yeast</name>
    <name type="synonym">Kazachstania naganishii</name>
    <dbReference type="NCBI Taxonomy" id="1071383"/>
    <lineage>
        <taxon>Eukaryota</taxon>
        <taxon>Fungi</taxon>
        <taxon>Dikarya</taxon>
        <taxon>Ascomycota</taxon>
        <taxon>Saccharomycotina</taxon>
        <taxon>Saccharomycetes</taxon>
        <taxon>Saccharomycetales</taxon>
        <taxon>Saccharomycetaceae</taxon>
        <taxon>Huiozyma</taxon>
    </lineage>
</organism>
<dbReference type="GO" id="GO:0005789">
    <property type="term" value="C:endoplasmic reticulum membrane"/>
    <property type="evidence" value="ECO:0007669"/>
    <property type="project" value="EnsemblFungi"/>
</dbReference>
<dbReference type="STRING" id="1071383.J7RYY2"/>
<dbReference type="OMA" id="STRINYE"/>
<reference evidence="3" key="2">
    <citation type="submission" date="2012-08" db="EMBL/GenBank/DDBJ databases">
        <title>Genome sequence of Kazachstania naganishii.</title>
        <authorList>
            <person name="Gordon J.L."/>
            <person name="Armisen D."/>
            <person name="Proux-Wera E."/>
            <person name="OhEigeartaigh S.S."/>
            <person name="Byrne K.P."/>
            <person name="Wolfe K.H."/>
        </authorList>
    </citation>
    <scope>NUCLEOTIDE SEQUENCE [LARGE SCALE GENOMIC DNA]</scope>
    <source>
        <strain evidence="3">ATCC MYA-139 / BCRC 22969 / CBS 8797 / CCRC 22969 / KCTC 17520 / NBRC 10181 / NCYC 3082</strain>
    </source>
</reference>
<accession>J7RYY2</accession>
<keyword evidence="1" id="KW-0812">Transmembrane</keyword>
<dbReference type="eggNOG" id="ENOG502S1YW">
    <property type="taxonomic scope" value="Eukaryota"/>
</dbReference>
<name>J7RYY2_HUIN7</name>
<evidence type="ECO:0008006" key="4">
    <source>
        <dbReference type="Google" id="ProtNLM"/>
    </source>
</evidence>
<dbReference type="GO" id="GO:0046513">
    <property type="term" value="P:ceramide biosynthetic process"/>
    <property type="evidence" value="ECO:0007669"/>
    <property type="project" value="EnsemblFungi"/>
</dbReference>
<dbReference type="AlphaFoldDB" id="J7RYY2"/>
<gene>
    <name evidence="2" type="primary">KNAG0E01360</name>
    <name evidence="2" type="ordered locus">KNAG_0E01360</name>
</gene>
<dbReference type="HOGENOM" id="CLU_1759093_0_0_1"/>
<evidence type="ECO:0000256" key="1">
    <source>
        <dbReference type="SAM" id="Phobius"/>
    </source>
</evidence>
<dbReference type="GO" id="GO:0050291">
    <property type="term" value="F:sphingosine N-acyltransferase activity"/>
    <property type="evidence" value="ECO:0007669"/>
    <property type="project" value="EnsemblFungi"/>
</dbReference>
<sequence>MTSETTNKVNSKHFKPKPRIKALFQYIILSLLLIAAVEYFKYSTRINYEWFHCTIVRDPIRDSMGEPSSVFKLSAVGGPSCDKRGELKTIMKRIVRDYEPNEENLSFCLIENESVKPIHYPLGEVKGEAGYWAYVGYDSDKELVKEMCNDATLYHL</sequence>
<reference evidence="2 3" key="1">
    <citation type="journal article" date="2011" name="Proc. Natl. Acad. Sci. U.S.A.">
        <title>Evolutionary erosion of yeast sex chromosomes by mating-type switching accidents.</title>
        <authorList>
            <person name="Gordon J.L."/>
            <person name="Armisen D."/>
            <person name="Proux-Wera E."/>
            <person name="Oheigeartaigh S.S."/>
            <person name="Byrne K.P."/>
            <person name="Wolfe K.H."/>
        </authorList>
    </citation>
    <scope>NUCLEOTIDE SEQUENCE [LARGE SCALE GENOMIC DNA]</scope>
    <source>
        <strain evidence="3">ATCC MYA-139 / BCRC 22969 / CBS 8797 / CCRC 22969 / KCTC 17520 / NBRC 10181 / NCYC 3082</strain>
    </source>
</reference>
<dbReference type="GeneID" id="34526102"/>
<dbReference type="GO" id="GO:0061576">
    <property type="term" value="C:acyl-CoA ceramide synthase complex"/>
    <property type="evidence" value="ECO:0007669"/>
    <property type="project" value="EnsemblFungi"/>
</dbReference>
<keyword evidence="1" id="KW-0472">Membrane</keyword>